<name>A0A381VV52_9ZZZZ</name>
<sequence length="292" mass="32864">MLFGQTSDAQRLSYSSGQNVSPAYEGWEEDVDGSRYFLFGYMNRNWEEEPVVPVGPENTIEPGAPDRGQPTHFLPRRNRFVFRVPVPDEFSADDELIWTLTVNGVTERAYATLRQDYFVDNVVRASEHGALGAGTSNPTIRANLGPTLEVEGADRRTVRVGTSLTLVAVAEDDGVPRSRRRRGLQRDPRQTQRWRPPQRSTVSTETGLRVSWFVYRGGSDATFDPPQVKVWEDTRTGAYSPWAPRYVTADLPPYDRWVTNVTFAAPGDYVLRCLASDGALDTTRDIWVTVTE</sequence>
<evidence type="ECO:0000256" key="1">
    <source>
        <dbReference type="SAM" id="MobiDB-lite"/>
    </source>
</evidence>
<evidence type="ECO:0000313" key="2">
    <source>
        <dbReference type="EMBL" id="SVA44154.1"/>
    </source>
</evidence>
<organism evidence="2">
    <name type="scientific">marine metagenome</name>
    <dbReference type="NCBI Taxonomy" id="408172"/>
    <lineage>
        <taxon>unclassified sequences</taxon>
        <taxon>metagenomes</taxon>
        <taxon>ecological metagenomes</taxon>
    </lineage>
</organism>
<reference evidence="2" key="1">
    <citation type="submission" date="2018-05" db="EMBL/GenBank/DDBJ databases">
        <authorList>
            <person name="Lanie J.A."/>
            <person name="Ng W.-L."/>
            <person name="Kazmierczak K.M."/>
            <person name="Andrzejewski T.M."/>
            <person name="Davidsen T.M."/>
            <person name="Wayne K.J."/>
            <person name="Tettelin H."/>
            <person name="Glass J.I."/>
            <person name="Rusch D."/>
            <person name="Podicherti R."/>
            <person name="Tsui H.-C.T."/>
            <person name="Winkler M.E."/>
        </authorList>
    </citation>
    <scope>NUCLEOTIDE SEQUENCE</scope>
</reference>
<dbReference type="AlphaFoldDB" id="A0A381VV52"/>
<feature type="region of interest" description="Disordered" evidence="1">
    <location>
        <begin position="171"/>
        <end position="202"/>
    </location>
</feature>
<gene>
    <name evidence="2" type="ORF">METZ01_LOCUS97008</name>
</gene>
<proteinExistence type="predicted"/>
<dbReference type="EMBL" id="UINC01009875">
    <property type="protein sequence ID" value="SVA44154.1"/>
    <property type="molecule type" value="Genomic_DNA"/>
</dbReference>
<protein>
    <submittedName>
        <fullName evidence="2">Uncharacterized protein</fullName>
    </submittedName>
</protein>
<accession>A0A381VV52</accession>